<gene>
    <name evidence="3" type="ORF">FHR97_001925</name>
</gene>
<feature type="signal peptide" evidence="2">
    <location>
        <begin position="1"/>
        <end position="22"/>
    </location>
</feature>
<evidence type="ECO:0000313" key="4">
    <source>
        <dbReference type="Proteomes" id="UP000518892"/>
    </source>
</evidence>
<comment type="caution">
    <text evidence="3">The sequence shown here is derived from an EMBL/GenBank/DDBJ whole genome shotgun (WGS) entry which is preliminary data.</text>
</comment>
<dbReference type="EMBL" id="JACHXR010000004">
    <property type="protein sequence ID" value="MBB3231073.1"/>
    <property type="molecule type" value="Genomic_DNA"/>
</dbReference>
<sequence>MNIKTLTAGFLAMLMMGGAAYAMDSEAIEKHMEEINQKADAAADEDRVQALEQQVQDLQELIQMMLEEEEQAS</sequence>
<keyword evidence="1" id="KW-0175">Coiled coil</keyword>
<name>A0A7W5HLG3_9GAMM</name>
<keyword evidence="4" id="KW-1185">Reference proteome</keyword>
<dbReference type="RefSeq" id="WP_183383561.1">
    <property type="nucleotide sequence ID" value="NZ_JACHXR010000004.1"/>
</dbReference>
<evidence type="ECO:0000256" key="1">
    <source>
        <dbReference type="SAM" id="Coils"/>
    </source>
</evidence>
<feature type="coiled-coil region" evidence="1">
    <location>
        <begin position="25"/>
        <end position="71"/>
    </location>
</feature>
<evidence type="ECO:0000313" key="3">
    <source>
        <dbReference type="EMBL" id="MBB3231073.1"/>
    </source>
</evidence>
<feature type="chain" id="PRO_5031020281" evidence="2">
    <location>
        <begin position="23"/>
        <end position="73"/>
    </location>
</feature>
<keyword evidence="2" id="KW-0732">Signal</keyword>
<accession>A0A7W5HLG3</accession>
<dbReference type="AlphaFoldDB" id="A0A7W5HLG3"/>
<dbReference type="Proteomes" id="UP000518892">
    <property type="component" value="Unassembled WGS sequence"/>
</dbReference>
<protein>
    <submittedName>
        <fullName evidence="3">Uncharacterized protein YceH (UPF0502 family)</fullName>
    </submittedName>
</protein>
<evidence type="ECO:0000256" key="2">
    <source>
        <dbReference type="SAM" id="SignalP"/>
    </source>
</evidence>
<reference evidence="3 4" key="1">
    <citation type="submission" date="2020-08" db="EMBL/GenBank/DDBJ databases">
        <title>Genomic Encyclopedia of Type Strains, Phase III (KMG-III): the genomes of soil and plant-associated and newly described type strains.</title>
        <authorList>
            <person name="Whitman W."/>
        </authorList>
    </citation>
    <scope>NUCLEOTIDE SEQUENCE [LARGE SCALE GENOMIC DNA]</scope>
    <source>
        <strain evidence="3 4">CECT 7744</strain>
    </source>
</reference>
<organism evidence="3 4">
    <name type="scientific">Halomonas stenophila</name>
    <dbReference type="NCBI Taxonomy" id="795312"/>
    <lineage>
        <taxon>Bacteria</taxon>
        <taxon>Pseudomonadati</taxon>
        <taxon>Pseudomonadota</taxon>
        <taxon>Gammaproteobacteria</taxon>
        <taxon>Oceanospirillales</taxon>
        <taxon>Halomonadaceae</taxon>
        <taxon>Halomonas</taxon>
    </lineage>
</organism>
<proteinExistence type="predicted"/>